<dbReference type="Proteomes" id="UP000726105">
    <property type="component" value="Unassembled WGS sequence"/>
</dbReference>
<proteinExistence type="inferred from homology"/>
<dbReference type="PROSITE" id="PS50972">
    <property type="entry name" value="PTERIN_BINDING"/>
    <property type="match status" value="1"/>
</dbReference>
<gene>
    <name evidence="4" type="primary">folP</name>
    <name evidence="4" type="ORF">IPI13_08695</name>
</gene>
<protein>
    <submittedName>
        <fullName evidence="4">Dihydropteroate synthase</fullName>
        <ecNumber evidence="4">2.5.1.15</ecNumber>
    </submittedName>
</protein>
<dbReference type="GO" id="GO:0004156">
    <property type="term" value="F:dihydropteroate synthase activity"/>
    <property type="evidence" value="ECO:0007669"/>
    <property type="project" value="UniProtKB-EC"/>
</dbReference>
<dbReference type="CDD" id="cd00739">
    <property type="entry name" value="DHPS"/>
    <property type="match status" value="1"/>
</dbReference>
<dbReference type="Pfam" id="PF00809">
    <property type="entry name" value="Pterin_bind"/>
    <property type="match status" value="1"/>
</dbReference>
<comment type="caution">
    <text evidence="4">The sequence shown here is derived from an EMBL/GenBank/DDBJ whole genome shotgun (WGS) entry which is preliminary data.</text>
</comment>
<evidence type="ECO:0000313" key="4">
    <source>
        <dbReference type="EMBL" id="MBK7273235.1"/>
    </source>
</evidence>
<dbReference type="GO" id="GO:0005829">
    <property type="term" value="C:cytosol"/>
    <property type="evidence" value="ECO:0007669"/>
    <property type="project" value="TreeGrafter"/>
</dbReference>
<dbReference type="GO" id="GO:0009396">
    <property type="term" value="P:folic acid-containing compound biosynthetic process"/>
    <property type="evidence" value="ECO:0007669"/>
    <property type="project" value="InterPro"/>
</dbReference>
<reference evidence="4 5" key="1">
    <citation type="submission" date="2020-10" db="EMBL/GenBank/DDBJ databases">
        <title>Connecting structure to function with the recovery of over 1000 high-quality activated sludge metagenome-assembled genomes encoding full-length rRNA genes using long-read sequencing.</title>
        <authorList>
            <person name="Singleton C.M."/>
            <person name="Petriglieri F."/>
            <person name="Kristensen J.M."/>
            <person name="Kirkegaard R.H."/>
            <person name="Michaelsen T.Y."/>
            <person name="Andersen M.H."/>
            <person name="Karst S.M."/>
            <person name="Dueholm M.S."/>
            <person name="Nielsen P.H."/>
            <person name="Albertsen M."/>
        </authorList>
    </citation>
    <scope>NUCLEOTIDE SEQUENCE [LARGE SCALE GENOMIC DNA]</scope>
    <source>
        <strain evidence="4">Ega_18-Q3-R5-49_MAXAC.001</strain>
    </source>
</reference>
<dbReference type="EMBL" id="JADJIB010000003">
    <property type="protein sequence ID" value="MBK7273235.1"/>
    <property type="molecule type" value="Genomic_DNA"/>
</dbReference>
<dbReference type="SUPFAM" id="SSF51717">
    <property type="entry name" value="Dihydropteroate synthetase-like"/>
    <property type="match status" value="1"/>
</dbReference>
<dbReference type="InterPro" id="IPR000489">
    <property type="entry name" value="Pterin-binding_dom"/>
</dbReference>
<sequence>MPKHTRTLGNTLACDDDAVSTEPPGNTPAPLVLRGQTFDAARPAVMAIVNRTTDSFYVGNRHADLDSALAALDSAVALGADIVDIGGVRAGQEGEAVTPGMEIDRVMPFLERARAAYPDLILSLDTWRSEVARAAAHAGVDLVNDTWAGYDPDLLATAVEIGAGYVISHTGGYPPRTDPVDVTYGPGELDVVDDVVSTLRSGAARAVAAGMPRERVLVDPTLDFGKTTTHSLRVLRHTEAVTALGFPVLQALSRKDFVGETLDLPADERLEGSLAATAVAAWLGATVFRAHDVGATRRVVDMVASIRGDRPPLVSVRGIGPHSRPADGATP</sequence>
<dbReference type="InterPro" id="IPR045031">
    <property type="entry name" value="DHP_synth-like"/>
</dbReference>
<dbReference type="AlphaFoldDB" id="A0A935M3N6"/>
<dbReference type="PANTHER" id="PTHR20941:SF8">
    <property type="entry name" value="INACTIVE DIHYDROPTEROATE SYNTHASE 2"/>
    <property type="match status" value="1"/>
</dbReference>
<dbReference type="PANTHER" id="PTHR20941">
    <property type="entry name" value="FOLATE SYNTHESIS PROTEINS"/>
    <property type="match status" value="1"/>
</dbReference>
<dbReference type="InterPro" id="IPR006390">
    <property type="entry name" value="DHP_synth_dom"/>
</dbReference>
<evidence type="ECO:0000256" key="2">
    <source>
        <dbReference type="SAM" id="MobiDB-lite"/>
    </source>
</evidence>
<evidence type="ECO:0000256" key="1">
    <source>
        <dbReference type="ARBA" id="ARBA00009503"/>
    </source>
</evidence>
<evidence type="ECO:0000313" key="5">
    <source>
        <dbReference type="Proteomes" id="UP000726105"/>
    </source>
</evidence>
<feature type="region of interest" description="Disordered" evidence="2">
    <location>
        <begin position="1"/>
        <end position="28"/>
    </location>
</feature>
<keyword evidence="4" id="KW-0808">Transferase</keyword>
<dbReference type="Gene3D" id="3.20.20.20">
    <property type="entry name" value="Dihydropteroate synthase-like"/>
    <property type="match status" value="1"/>
</dbReference>
<evidence type="ECO:0000259" key="3">
    <source>
        <dbReference type="PROSITE" id="PS50972"/>
    </source>
</evidence>
<name>A0A935M3N6_9MICO</name>
<dbReference type="NCBIfam" id="TIGR01496">
    <property type="entry name" value="DHPS"/>
    <property type="match status" value="1"/>
</dbReference>
<dbReference type="InterPro" id="IPR011005">
    <property type="entry name" value="Dihydropteroate_synth-like_sf"/>
</dbReference>
<organism evidence="4 5">
    <name type="scientific">Candidatus Phosphoribacter hodrii</name>
    <dbReference type="NCBI Taxonomy" id="2953743"/>
    <lineage>
        <taxon>Bacteria</taxon>
        <taxon>Bacillati</taxon>
        <taxon>Actinomycetota</taxon>
        <taxon>Actinomycetes</taxon>
        <taxon>Micrococcales</taxon>
        <taxon>Dermatophilaceae</taxon>
        <taxon>Candidatus Phosphoribacter</taxon>
    </lineage>
</organism>
<feature type="domain" description="Pterin-binding" evidence="3">
    <location>
        <begin position="43"/>
        <end position="301"/>
    </location>
</feature>
<accession>A0A935M3N6</accession>
<comment type="similarity">
    <text evidence="1">Belongs to the DHPS family.</text>
</comment>
<dbReference type="EC" id="2.5.1.15" evidence="4"/>